<dbReference type="InterPro" id="IPR014914">
    <property type="entry name" value="RES_dom"/>
</dbReference>
<sequence length="183" mass="19751">MRWQGTAYRAHDPGWAWAPLSGEGAAAKGGRFNPVGVPALYLALSVEGMFIEMGHGFARRFEPLTVCAYDVDMDDLVDLRTDADRAAVGVDRAALACPWALDRAEGREPASWTLAARLIAGGAAGILVPSFATGARADMANLVLWRWGEAPPHRVTVHDPAGRLPRDRSSWSRSFSPTTPQAR</sequence>
<accession>A0A0D6P3I2</accession>
<proteinExistence type="predicted"/>
<evidence type="ECO:0000313" key="3">
    <source>
        <dbReference type="EMBL" id="GAN76207.1"/>
    </source>
</evidence>
<protein>
    <recommendedName>
        <fullName evidence="2">RES domain-containing protein</fullName>
    </recommendedName>
</protein>
<dbReference type="OrthoDB" id="648213at2"/>
<comment type="caution">
    <text evidence="3">The sequence shown here is derived from an EMBL/GenBank/DDBJ whole genome shotgun (WGS) entry which is preliminary data.</text>
</comment>
<dbReference type="Proteomes" id="UP000032680">
    <property type="component" value="Unassembled WGS sequence"/>
</dbReference>
<gene>
    <name evidence="3" type="ORF">Asru_0075_04</name>
</gene>
<name>A0A0D6P3I2_9PROT</name>
<dbReference type="RefSeq" id="WP_048860007.1">
    <property type="nucleotide sequence ID" value="NZ_BANB01000075.1"/>
</dbReference>
<dbReference type="EMBL" id="BANB01000075">
    <property type="protein sequence ID" value="GAN76207.1"/>
    <property type="molecule type" value="Genomic_DNA"/>
</dbReference>
<dbReference type="AlphaFoldDB" id="A0A0D6P3I2"/>
<reference evidence="3 4" key="1">
    <citation type="submission" date="2012-11" db="EMBL/GenBank/DDBJ databases">
        <title>Whole genome sequence of Acidisphaera rubrifaciens HS-AP3.</title>
        <authorList>
            <person name="Azuma Y."/>
            <person name="Higashiura N."/>
            <person name="Hirakawa H."/>
            <person name="Matsushita K."/>
        </authorList>
    </citation>
    <scope>NUCLEOTIDE SEQUENCE [LARGE SCALE GENOMIC DNA]</scope>
    <source>
        <strain evidence="3 4">HS-AP3</strain>
    </source>
</reference>
<feature type="domain" description="RES" evidence="2">
    <location>
        <begin position="19"/>
        <end position="159"/>
    </location>
</feature>
<evidence type="ECO:0000256" key="1">
    <source>
        <dbReference type="SAM" id="MobiDB-lite"/>
    </source>
</evidence>
<evidence type="ECO:0000259" key="2">
    <source>
        <dbReference type="SMART" id="SM00953"/>
    </source>
</evidence>
<feature type="compositionally biased region" description="Basic and acidic residues" evidence="1">
    <location>
        <begin position="156"/>
        <end position="170"/>
    </location>
</feature>
<feature type="compositionally biased region" description="Polar residues" evidence="1">
    <location>
        <begin position="171"/>
        <end position="183"/>
    </location>
</feature>
<dbReference type="Pfam" id="PF08808">
    <property type="entry name" value="RES"/>
    <property type="match status" value="1"/>
</dbReference>
<dbReference type="SMART" id="SM00953">
    <property type="entry name" value="RES"/>
    <property type="match status" value="1"/>
</dbReference>
<keyword evidence="4" id="KW-1185">Reference proteome</keyword>
<evidence type="ECO:0000313" key="4">
    <source>
        <dbReference type="Proteomes" id="UP000032680"/>
    </source>
</evidence>
<organism evidence="3 4">
    <name type="scientific">Acidisphaera rubrifaciens HS-AP3</name>
    <dbReference type="NCBI Taxonomy" id="1231350"/>
    <lineage>
        <taxon>Bacteria</taxon>
        <taxon>Pseudomonadati</taxon>
        <taxon>Pseudomonadota</taxon>
        <taxon>Alphaproteobacteria</taxon>
        <taxon>Acetobacterales</taxon>
        <taxon>Acetobacteraceae</taxon>
        <taxon>Acidisphaera</taxon>
    </lineage>
</organism>
<feature type="region of interest" description="Disordered" evidence="1">
    <location>
        <begin position="155"/>
        <end position="183"/>
    </location>
</feature>